<evidence type="ECO:0000256" key="3">
    <source>
        <dbReference type="ARBA" id="ARBA00022964"/>
    </source>
</evidence>
<dbReference type="OrthoDB" id="9764016at2"/>
<evidence type="ECO:0000256" key="2">
    <source>
        <dbReference type="ARBA" id="ARBA00022723"/>
    </source>
</evidence>
<dbReference type="GO" id="GO:0016706">
    <property type="term" value="F:2-oxoglutarate-dependent dioxygenase activity"/>
    <property type="evidence" value="ECO:0007669"/>
    <property type="project" value="TreeGrafter"/>
</dbReference>
<dbReference type="AlphaFoldDB" id="A0A2U2AF25"/>
<dbReference type="InterPro" id="IPR003347">
    <property type="entry name" value="JmjC_dom"/>
</dbReference>
<evidence type="ECO:0000259" key="6">
    <source>
        <dbReference type="PROSITE" id="PS51184"/>
    </source>
</evidence>
<dbReference type="PANTHER" id="PTHR13096:SF8">
    <property type="entry name" value="RIBOSOMAL OXYGENASE 1"/>
    <property type="match status" value="1"/>
</dbReference>
<dbReference type="Pfam" id="PF20514">
    <property type="entry name" value="WHD_ROXA"/>
    <property type="match status" value="1"/>
</dbReference>
<comment type="caution">
    <text evidence="7">The sequence shown here is derived from an EMBL/GenBank/DDBJ whole genome shotgun (WGS) entry which is preliminary data.</text>
</comment>
<evidence type="ECO:0000256" key="5">
    <source>
        <dbReference type="ARBA" id="ARBA00023004"/>
    </source>
</evidence>
<dbReference type="Gene3D" id="3.40.366.30">
    <property type="entry name" value="50S ribosomal protein L16 arginine hydroxylase, Chain A, Domain 2"/>
    <property type="match status" value="1"/>
</dbReference>
<name>A0A2U2AF25_9GAMM</name>
<evidence type="ECO:0000256" key="1">
    <source>
        <dbReference type="ARBA" id="ARBA00001954"/>
    </source>
</evidence>
<feature type="domain" description="JmjC" evidence="6">
    <location>
        <begin position="102"/>
        <end position="230"/>
    </location>
</feature>
<dbReference type="InterPro" id="IPR039994">
    <property type="entry name" value="NO66-like"/>
</dbReference>
<dbReference type="Gene3D" id="2.60.120.650">
    <property type="entry name" value="Cupin"/>
    <property type="match status" value="1"/>
</dbReference>
<evidence type="ECO:0000313" key="8">
    <source>
        <dbReference type="Proteomes" id="UP000245020"/>
    </source>
</evidence>
<dbReference type="InterPro" id="IPR046799">
    <property type="entry name" value="ROXA-like_wH"/>
</dbReference>
<protein>
    <recommendedName>
        <fullName evidence="6">JmjC domain-containing protein</fullName>
    </recommendedName>
</protein>
<dbReference type="Proteomes" id="UP000245020">
    <property type="component" value="Unassembled WGS sequence"/>
</dbReference>
<evidence type="ECO:0000313" key="7">
    <source>
        <dbReference type="EMBL" id="PWD81255.1"/>
    </source>
</evidence>
<keyword evidence="5" id="KW-0408">Iron</keyword>
<dbReference type="SMART" id="SM00558">
    <property type="entry name" value="JmjC"/>
    <property type="match status" value="1"/>
</dbReference>
<comment type="cofactor">
    <cofactor evidence="1">
        <name>Fe(2+)</name>
        <dbReference type="ChEBI" id="CHEBI:29033"/>
    </cofactor>
</comment>
<keyword evidence="4" id="KW-0560">Oxidoreductase</keyword>
<dbReference type="SUPFAM" id="SSF51197">
    <property type="entry name" value="Clavaminate synthase-like"/>
    <property type="match status" value="1"/>
</dbReference>
<accession>A0A2U2AF25</accession>
<reference evidence="8" key="1">
    <citation type="submission" date="2018-05" db="EMBL/GenBank/DDBJ databases">
        <title>Ignatzschineria dubaiensis sp. nov., isolated from necrotic foot tissues of dromedaries (Camelus dromedarius) and associated maggots in Dubai, United Arab Emirates.</title>
        <authorList>
            <person name="Tsang C.C."/>
            <person name="Tang J.Y.M."/>
            <person name="Fong J.Y.H."/>
            <person name="Kinne J."/>
            <person name="Lee H.H."/>
            <person name="Joseph M."/>
            <person name="Jose S."/>
            <person name="Schuster R.K."/>
            <person name="Tang Y."/>
            <person name="Sivakumar S."/>
            <person name="Chen J.H.K."/>
            <person name="Teng J.L.L."/>
            <person name="Lau S.K.P."/>
            <person name="Wernery U."/>
            <person name="Woo P.C.Y."/>
        </authorList>
    </citation>
    <scope>NUCLEOTIDE SEQUENCE [LARGE SCALE GENOMIC DNA]</scope>
    <source>
        <strain evidence="8">KCTC 22644</strain>
    </source>
</reference>
<dbReference type="RefSeq" id="WP_109189151.1">
    <property type="nucleotide sequence ID" value="NZ_BMYA01000003.1"/>
</dbReference>
<keyword evidence="3" id="KW-0223">Dioxygenase</keyword>
<dbReference type="Pfam" id="PF08007">
    <property type="entry name" value="JmjC_2"/>
    <property type="match status" value="1"/>
</dbReference>
<dbReference type="PANTHER" id="PTHR13096">
    <property type="entry name" value="MINA53 MYC INDUCED NUCLEAR ANTIGEN"/>
    <property type="match status" value="1"/>
</dbReference>
<dbReference type="GO" id="GO:0046872">
    <property type="term" value="F:metal ion binding"/>
    <property type="evidence" value="ECO:0007669"/>
    <property type="project" value="UniProtKB-KW"/>
</dbReference>
<keyword evidence="8" id="KW-1185">Reference proteome</keyword>
<proteinExistence type="predicted"/>
<sequence>MTQDKPLSFLGGLTAREFLTEYWQKKPLFIKNAFPDFEDPIDADEIAGLALEPFIPSRFIFESGGERPWQLKMGPAVEADFTALKDKKWMLVINDVEKNLPELKAMTAPFQFIPNWRLDDLQVSLGEEGGNVGAHWDDYDVFLIQGMGKKRWQISYAPVSEDDFVDGVDIRLIENFKADEEWIVEPGDMLYLPPRIGHYGVNIGRSVTWSVGFRAPKHREMFRDFIEMQFDKIAEDARFSDPSLPVATEYGHLTDDAIDRVMAVLQESLTHNREMVSEWFGAFITEPKMFQTPEPLDEPMDEESLVEFLDDGGALEVHPGITLLHREINDAIYLFAAGKSYSLPKSEKALVTYIVNSEFLEYEALEEALSSDVAKQFLVQLVNDGILLCEDEEMAEGADWDDEEDEA</sequence>
<evidence type="ECO:0000256" key="4">
    <source>
        <dbReference type="ARBA" id="ARBA00023002"/>
    </source>
</evidence>
<dbReference type="EMBL" id="QEWQ01000003">
    <property type="protein sequence ID" value="PWD81255.1"/>
    <property type="molecule type" value="Genomic_DNA"/>
</dbReference>
<organism evidence="7 8">
    <name type="scientific">Ignatzschineria ureiclastica</name>
    <dbReference type="NCBI Taxonomy" id="472582"/>
    <lineage>
        <taxon>Bacteria</taxon>
        <taxon>Pseudomonadati</taxon>
        <taxon>Pseudomonadota</taxon>
        <taxon>Gammaproteobacteria</taxon>
        <taxon>Cardiobacteriales</taxon>
        <taxon>Ignatzschineriaceae</taxon>
        <taxon>Ignatzschineria</taxon>
    </lineage>
</organism>
<gene>
    <name evidence="7" type="ORF">DC083_05030</name>
</gene>
<keyword evidence="2" id="KW-0479">Metal-binding</keyword>
<dbReference type="PROSITE" id="PS51184">
    <property type="entry name" value="JMJC"/>
    <property type="match status" value="1"/>
</dbReference>